<feature type="transmembrane region" description="Helical" evidence="6">
    <location>
        <begin position="155"/>
        <end position="178"/>
    </location>
</feature>
<dbReference type="InterPro" id="IPR052902">
    <property type="entry name" value="ABC-2_transporter"/>
</dbReference>
<keyword evidence="6" id="KW-0813">Transport</keyword>
<sequence length="265" mass="27602">MTEHLMASRVSEPTIRRSPVAHSAFGNLVRTETLLLVREIVPLLWGVGFPMTLLAVMGSFSHGPDKSLDGFSLVATYEPILIAFTIATFALQGLPTVLAGYRERGILRRLNATPVGAGRLLAAQLTVNLTIALISTVGILIVGDAAFGVPLPCQPAGFALALLLAGAAMLSLGLFIASVARTGRVAGAVGTMVFLPLMFFAGLWMPQATMPAGLSSVSGHTPLGAAVAALHAGMIGQWPSASGLAALAGYAVVFGLLAWRLFRWE</sequence>
<dbReference type="PANTHER" id="PTHR43027">
    <property type="entry name" value="DOXORUBICIN RESISTANCE ABC TRANSPORTER PERMEASE PROTEIN DRRC-RELATED"/>
    <property type="match status" value="1"/>
</dbReference>
<dbReference type="InterPro" id="IPR013525">
    <property type="entry name" value="ABC2_TM"/>
</dbReference>
<dbReference type="GO" id="GO:0140359">
    <property type="term" value="F:ABC-type transporter activity"/>
    <property type="evidence" value="ECO:0007669"/>
    <property type="project" value="InterPro"/>
</dbReference>
<evidence type="ECO:0000256" key="2">
    <source>
        <dbReference type="ARBA" id="ARBA00022692"/>
    </source>
</evidence>
<dbReference type="RefSeq" id="WP_145860653.1">
    <property type="nucleotide sequence ID" value="NZ_RPFW01000008.1"/>
</dbReference>
<organism evidence="8 9">
    <name type="scientific">Trebonia kvetii</name>
    <dbReference type="NCBI Taxonomy" id="2480626"/>
    <lineage>
        <taxon>Bacteria</taxon>
        <taxon>Bacillati</taxon>
        <taxon>Actinomycetota</taxon>
        <taxon>Actinomycetes</taxon>
        <taxon>Streptosporangiales</taxon>
        <taxon>Treboniaceae</taxon>
        <taxon>Trebonia</taxon>
    </lineage>
</organism>
<dbReference type="InterPro" id="IPR047817">
    <property type="entry name" value="ABC2_TM_bact-type"/>
</dbReference>
<comment type="caution">
    <text evidence="8">The sequence shown here is derived from an EMBL/GenBank/DDBJ whole genome shotgun (WGS) entry which is preliminary data.</text>
</comment>
<comment type="similarity">
    <text evidence="6">Belongs to the ABC-2 integral membrane protein family.</text>
</comment>
<gene>
    <name evidence="8" type="ORF">EAS64_36520</name>
</gene>
<keyword evidence="3 6" id="KW-1133">Transmembrane helix</keyword>
<keyword evidence="6" id="KW-1003">Cell membrane</keyword>
<feature type="transmembrane region" description="Helical" evidence="6">
    <location>
        <begin position="40"/>
        <end position="60"/>
    </location>
</feature>
<comment type="subcellular location">
    <subcellularLocation>
        <location evidence="6">Cell membrane</location>
        <topology evidence="6">Multi-pass membrane protein</topology>
    </subcellularLocation>
    <subcellularLocation>
        <location evidence="1">Membrane</location>
        <topology evidence="1">Multi-pass membrane protein</topology>
    </subcellularLocation>
</comment>
<keyword evidence="9" id="KW-1185">Reference proteome</keyword>
<feature type="domain" description="ABC transmembrane type-2" evidence="7">
    <location>
        <begin position="41"/>
        <end position="265"/>
    </location>
</feature>
<keyword evidence="2 6" id="KW-0812">Transmembrane</keyword>
<dbReference type="PIRSF" id="PIRSF006648">
    <property type="entry name" value="DrrB"/>
    <property type="match status" value="1"/>
</dbReference>
<dbReference type="PROSITE" id="PS51012">
    <property type="entry name" value="ABC_TM2"/>
    <property type="match status" value="1"/>
</dbReference>
<feature type="transmembrane region" description="Helical" evidence="6">
    <location>
        <begin position="121"/>
        <end position="143"/>
    </location>
</feature>
<accession>A0A6P2BPB2</accession>
<dbReference type="GO" id="GO:0043190">
    <property type="term" value="C:ATP-binding cassette (ABC) transporter complex"/>
    <property type="evidence" value="ECO:0007669"/>
    <property type="project" value="InterPro"/>
</dbReference>
<dbReference type="AlphaFoldDB" id="A0A6P2BPB2"/>
<feature type="transmembrane region" description="Helical" evidence="6">
    <location>
        <begin position="185"/>
        <end position="205"/>
    </location>
</feature>
<feature type="transmembrane region" description="Helical" evidence="6">
    <location>
        <begin position="244"/>
        <end position="262"/>
    </location>
</feature>
<dbReference type="GO" id="GO:0046677">
    <property type="term" value="P:response to antibiotic"/>
    <property type="evidence" value="ECO:0007669"/>
    <property type="project" value="UniProtKB-KW"/>
</dbReference>
<dbReference type="InterPro" id="IPR000412">
    <property type="entry name" value="ABC_2_transport"/>
</dbReference>
<evidence type="ECO:0000256" key="1">
    <source>
        <dbReference type="ARBA" id="ARBA00004141"/>
    </source>
</evidence>
<evidence type="ECO:0000313" key="9">
    <source>
        <dbReference type="Proteomes" id="UP000460272"/>
    </source>
</evidence>
<evidence type="ECO:0000313" key="8">
    <source>
        <dbReference type="EMBL" id="TVZ00852.1"/>
    </source>
</evidence>
<keyword evidence="5" id="KW-0046">Antibiotic resistance</keyword>
<dbReference type="PANTHER" id="PTHR43027:SF2">
    <property type="entry name" value="TRANSPORT PERMEASE PROTEIN"/>
    <property type="match status" value="1"/>
</dbReference>
<evidence type="ECO:0000256" key="5">
    <source>
        <dbReference type="ARBA" id="ARBA00023251"/>
    </source>
</evidence>
<feature type="transmembrane region" description="Helical" evidence="6">
    <location>
        <begin position="80"/>
        <end position="101"/>
    </location>
</feature>
<proteinExistence type="inferred from homology"/>
<evidence type="ECO:0000259" key="7">
    <source>
        <dbReference type="PROSITE" id="PS51012"/>
    </source>
</evidence>
<keyword evidence="4 6" id="KW-0472">Membrane</keyword>
<evidence type="ECO:0000256" key="6">
    <source>
        <dbReference type="RuleBase" id="RU361157"/>
    </source>
</evidence>
<dbReference type="EMBL" id="RPFW01000008">
    <property type="protein sequence ID" value="TVZ00852.1"/>
    <property type="molecule type" value="Genomic_DNA"/>
</dbReference>
<dbReference type="OrthoDB" id="3217868at2"/>
<reference evidence="8 9" key="1">
    <citation type="submission" date="2018-11" db="EMBL/GenBank/DDBJ databases">
        <title>Trebonia kvetii gen.nov., sp.nov., a novel acidophilic actinobacterium, and proposal of the new actinobacterial family Treboniaceae fam. nov.</title>
        <authorList>
            <person name="Rapoport D."/>
            <person name="Sagova-Mareckova M."/>
            <person name="Sedlacek I."/>
            <person name="Provaznik J."/>
            <person name="Kralova S."/>
            <person name="Pavlinic D."/>
            <person name="Benes V."/>
            <person name="Kopecky J."/>
        </authorList>
    </citation>
    <scope>NUCLEOTIDE SEQUENCE [LARGE SCALE GENOMIC DNA]</scope>
    <source>
        <strain evidence="8 9">15Tr583</strain>
    </source>
</reference>
<evidence type="ECO:0000256" key="3">
    <source>
        <dbReference type="ARBA" id="ARBA00022989"/>
    </source>
</evidence>
<name>A0A6P2BPB2_9ACTN</name>
<protein>
    <recommendedName>
        <fullName evidence="6">Transport permease protein</fullName>
    </recommendedName>
</protein>
<evidence type="ECO:0000256" key="4">
    <source>
        <dbReference type="ARBA" id="ARBA00023136"/>
    </source>
</evidence>
<dbReference type="Pfam" id="PF01061">
    <property type="entry name" value="ABC2_membrane"/>
    <property type="match status" value="1"/>
</dbReference>
<dbReference type="Proteomes" id="UP000460272">
    <property type="component" value="Unassembled WGS sequence"/>
</dbReference>